<gene>
    <name evidence="4" type="ORF">HHX25_04210</name>
</gene>
<accession>A0ABX1RWH1</accession>
<keyword evidence="2" id="KW-0186">Copper</keyword>
<dbReference type="PANTHER" id="PTHR12151">
    <property type="entry name" value="ELECTRON TRANSPORT PROTIN SCO1/SENC FAMILY MEMBER"/>
    <property type="match status" value="1"/>
</dbReference>
<dbReference type="RefSeq" id="WP_169670471.1">
    <property type="nucleotide sequence ID" value="NZ_JABBHF010000002.1"/>
</dbReference>
<dbReference type="InterPro" id="IPR003782">
    <property type="entry name" value="SCO1/SenC"/>
</dbReference>
<sequence>MKYSILIAFIFIIASCKNKQIENSDIAKLPYFNSADFTPEWHKATHRIPEFSFLNQNGETVTNETYKGKIYIADFFFTSCPGICPKLTKNMGSIQEAYKNDKDIMMLSHTVMPWKDSIPVLKDYAQRNHVNAARWHLVTGDKEALYKIARNGYFADEDFIKTQNESDFIHTENFILIDKQGYIRGVYNGTLEIDIERLKRHITILKGKG</sequence>
<comment type="caution">
    <text evidence="4">The sequence shown here is derived from an EMBL/GenBank/DDBJ whole genome shotgun (WGS) entry which is preliminary data.</text>
</comment>
<dbReference type="Pfam" id="PF02630">
    <property type="entry name" value="SCO1-SenC"/>
    <property type="match status" value="1"/>
</dbReference>
<evidence type="ECO:0000256" key="1">
    <source>
        <dbReference type="ARBA" id="ARBA00010996"/>
    </source>
</evidence>
<reference evidence="4 5" key="1">
    <citation type="submission" date="2020-04" db="EMBL/GenBank/DDBJ databases">
        <title>A Flavivirga sp. nov.</title>
        <authorList>
            <person name="Sun X."/>
        </authorList>
    </citation>
    <scope>NUCLEOTIDE SEQUENCE [LARGE SCALE GENOMIC DNA]</scope>
    <source>
        <strain evidence="4 5">Y03</strain>
    </source>
</reference>
<dbReference type="PANTHER" id="PTHR12151:SF25">
    <property type="entry name" value="LINALOOL DEHYDRATASE_ISOMERASE DOMAIN-CONTAINING PROTEIN"/>
    <property type="match status" value="1"/>
</dbReference>
<proteinExistence type="inferred from homology"/>
<evidence type="ECO:0000313" key="5">
    <source>
        <dbReference type="Proteomes" id="UP000746690"/>
    </source>
</evidence>
<dbReference type="PROSITE" id="PS51352">
    <property type="entry name" value="THIOREDOXIN_2"/>
    <property type="match status" value="1"/>
</dbReference>
<comment type="similarity">
    <text evidence="1">Belongs to the SCO1/2 family.</text>
</comment>
<name>A0ABX1RWH1_9FLAO</name>
<keyword evidence="5" id="KW-1185">Reference proteome</keyword>
<dbReference type="Gene3D" id="3.40.30.10">
    <property type="entry name" value="Glutaredoxin"/>
    <property type="match status" value="1"/>
</dbReference>
<evidence type="ECO:0000256" key="2">
    <source>
        <dbReference type="ARBA" id="ARBA00023008"/>
    </source>
</evidence>
<protein>
    <submittedName>
        <fullName evidence="4">SCO family protein</fullName>
    </submittedName>
</protein>
<evidence type="ECO:0000313" key="4">
    <source>
        <dbReference type="EMBL" id="NMH86695.1"/>
    </source>
</evidence>
<feature type="domain" description="Thioredoxin" evidence="3">
    <location>
        <begin position="42"/>
        <end position="207"/>
    </location>
</feature>
<dbReference type="PROSITE" id="PS51257">
    <property type="entry name" value="PROKAR_LIPOPROTEIN"/>
    <property type="match status" value="1"/>
</dbReference>
<dbReference type="EMBL" id="JABBHF010000002">
    <property type="protein sequence ID" value="NMH86695.1"/>
    <property type="molecule type" value="Genomic_DNA"/>
</dbReference>
<dbReference type="Proteomes" id="UP000746690">
    <property type="component" value="Unassembled WGS sequence"/>
</dbReference>
<dbReference type="InterPro" id="IPR013766">
    <property type="entry name" value="Thioredoxin_domain"/>
</dbReference>
<dbReference type="SUPFAM" id="SSF52833">
    <property type="entry name" value="Thioredoxin-like"/>
    <property type="match status" value="1"/>
</dbReference>
<dbReference type="CDD" id="cd02968">
    <property type="entry name" value="SCO"/>
    <property type="match status" value="1"/>
</dbReference>
<organism evidence="4 5">
    <name type="scientific">Flavivirga algicola</name>
    <dbReference type="NCBI Taxonomy" id="2729136"/>
    <lineage>
        <taxon>Bacteria</taxon>
        <taxon>Pseudomonadati</taxon>
        <taxon>Bacteroidota</taxon>
        <taxon>Flavobacteriia</taxon>
        <taxon>Flavobacteriales</taxon>
        <taxon>Flavobacteriaceae</taxon>
        <taxon>Flavivirga</taxon>
    </lineage>
</organism>
<dbReference type="InterPro" id="IPR036249">
    <property type="entry name" value="Thioredoxin-like_sf"/>
</dbReference>
<evidence type="ECO:0000259" key="3">
    <source>
        <dbReference type="PROSITE" id="PS51352"/>
    </source>
</evidence>